<name>A0A2T2XAA1_9FIRM</name>
<dbReference type="SUPFAM" id="SSF50998">
    <property type="entry name" value="Quinoprotein alcohol dehydrogenase-like"/>
    <property type="match status" value="1"/>
</dbReference>
<organism evidence="11 12">
    <name type="scientific">Sulfobacillus benefaciens</name>
    <dbReference type="NCBI Taxonomy" id="453960"/>
    <lineage>
        <taxon>Bacteria</taxon>
        <taxon>Bacillati</taxon>
        <taxon>Bacillota</taxon>
        <taxon>Clostridia</taxon>
        <taxon>Eubacteriales</taxon>
        <taxon>Clostridiales Family XVII. Incertae Sedis</taxon>
        <taxon>Sulfobacillus</taxon>
    </lineage>
</organism>
<sequence>MALLSREQSHRLRLRLRPGVVPFWWVLIPIELIAFLARFIGLGSYHGLIYDEYYYVTAADVLLHRRPPVLVKHLVYGIDPNLLSAPPFAKEVIAGAIAAFGNNPWVWRLPGALLGAIVPLVVYRLADAMFHNRNIAWIAAALSAVDGLMVSTSRLALLDSIAFPFVIWNLAVLWQIWDDLVHDTDVKRKTLWAFGITLGLGFSAKWIGAQTILMSWIIFSVSWRRIWSDRKRWLYLASVTVIPLLVYFLTYAYAFPSGFHQSYLPKNVFLAWGKLQWLILKNMWALQFYHPWTANAWTWLGLPRPTAYLWITKAHVTIRLLAFSDPLVIWLGSLSLLVMIVRDIHERRLRPATIFFIVWFLVFYGTWLTTPRSKFNYYFLSMMPMLIICTAYSIVTLASRVQRHWRWIAGIEGVLVGLSTLYLFPLWVALPLPNGFYHSVFWSPTWNARLKPSKSQAASSPPRMVAITAPVSRVTGRTLPRQWTEFETGLNRNTVFTGNKTPLLKTGYILHTGAAPVVDQPAVVGRDAYVGTNGDRLIAWNLGTGQRLWNDTLPNMVMTTPLVWHDEVVVGLGNKAFRGYTKGSGWTRGSGTNGIMAVNEKTGRELWFTPTVGEDMPTPALLNGVIYEATGSGRFLAISAASGKILWSLGLSGFDSMSSLVIDGRNVFVATNLYKTAYPAKTSTVWDISLVHRDVLWRTDLPVTSGLSDNTPVISGHLLYIAGVPRIVDLKTGQTWLNNELFAINIENGHIAWKHQTGGGLYPQDKEEEGIPFAANHELFIANPANRNFSAFNAKSGKLIWRVSLPAAATANPILVGSNLWIGLQNGMIMQIQLGTGRIIRTTQEYLGGFGPAAFISFPHALLVASMTGNVAMIPVR</sequence>
<dbReference type="GO" id="GO:0005886">
    <property type="term" value="C:plasma membrane"/>
    <property type="evidence" value="ECO:0007669"/>
    <property type="project" value="UniProtKB-SubCell"/>
</dbReference>
<reference evidence="11 12" key="1">
    <citation type="journal article" date="2014" name="BMC Genomics">
        <title>Comparison of environmental and isolate Sulfobacillus genomes reveals diverse carbon, sulfur, nitrogen, and hydrogen metabolisms.</title>
        <authorList>
            <person name="Justice N.B."/>
            <person name="Norman A."/>
            <person name="Brown C.T."/>
            <person name="Singh A."/>
            <person name="Thomas B.C."/>
            <person name="Banfield J.F."/>
        </authorList>
    </citation>
    <scope>NUCLEOTIDE SEQUENCE [LARGE SCALE GENOMIC DNA]</scope>
    <source>
        <strain evidence="11">AMDSBA1</strain>
    </source>
</reference>
<feature type="transmembrane region" description="Helical" evidence="8">
    <location>
        <begin position="21"/>
        <end position="40"/>
    </location>
</feature>
<dbReference type="GO" id="GO:0016763">
    <property type="term" value="F:pentosyltransferase activity"/>
    <property type="evidence" value="ECO:0007669"/>
    <property type="project" value="TreeGrafter"/>
</dbReference>
<evidence type="ECO:0000256" key="7">
    <source>
        <dbReference type="ARBA" id="ARBA00023136"/>
    </source>
</evidence>
<dbReference type="EMBL" id="PXYT01000002">
    <property type="protein sequence ID" value="PSR31415.1"/>
    <property type="molecule type" value="Genomic_DNA"/>
</dbReference>
<evidence type="ECO:0000256" key="4">
    <source>
        <dbReference type="ARBA" id="ARBA00022679"/>
    </source>
</evidence>
<evidence type="ECO:0000313" key="12">
    <source>
        <dbReference type="Proteomes" id="UP000242699"/>
    </source>
</evidence>
<dbReference type="Proteomes" id="UP000242699">
    <property type="component" value="Unassembled WGS sequence"/>
</dbReference>
<evidence type="ECO:0000256" key="5">
    <source>
        <dbReference type="ARBA" id="ARBA00022692"/>
    </source>
</evidence>
<feature type="transmembrane region" description="Helical" evidence="8">
    <location>
        <begin position="318"/>
        <end position="340"/>
    </location>
</feature>
<feature type="domain" description="Pyrrolo-quinoline quinone repeat" evidence="10">
    <location>
        <begin position="595"/>
        <end position="842"/>
    </location>
</feature>
<keyword evidence="4 11" id="KW-0808">Transferase</keyword>
<evidence type="ECO:0000256" key="1">
    <source>
        <dbReference type="ARBA" id="ARBA00004651"/>
    </source>
</evidence>
<evidence type="ECO:0000259" key="9">
    <source>
        <dbReference type="Pfam" id="PF02366"/>
    </source>
</evidence>
<dbReference type="GO" id="GO:0010041">
    <property type="term" value="P:response to iron(III) ion"/>
    <property type="evidence" value="ECO:0007669"/>
    <property type="project" value="TreeGrafter"/>
</dbReference>
<evidence type="ECO:0000313" key="11">
    <source>
        <dbReference type="EMBL" id="PSR31415.1"/>
    </source>
</evidence>
<dbReference type="Pfam" id="PF02366">
    <property type="entry name" value="PMT"/>
    <property type="match status" value="1"/>
</dbReference>
<dbReference type="PANTHER" id="PTHR33908">
    <property type="entry name" value="MANNOSYLTRANSFERASE YKCB-RELATED"/>
    <property type="match status" value="1"/>
</dbReference>
<keyword evidence="2" id="KW-1003">Cell membrane</keyword>
<gene>
    <name evidence="11" type="ORF">C7B43_01580</name>
</gene>
<dbReference type="InterPro" id="IPR018391">
    <property type="entry name" value="PQQ_b-propeller_rpt"/>
</dbReference>
<keyword evidence="3" id="KW-0328">Glycosyltransferase</keyword>
<dbReference type="InterPro" id="IPR002372">
    <property type="entry name" value="PQQ_rpt_dom"/>
</dbReference>
<dbReference type="Gene3D" id="2.130.10.10">
    <property type="entry name" value="YVTN repeat-like/Quinoprotein amine dehydrogenase"/>
    <property type="match status" value="2"/>
</dbReference>
<feature type="domain" description="ArnT-like N-terminal" evidence="9">
    <location>
        <begin position="48"/>
        <end position="255"/>
    </location>
</feature>
<dbReference type="GO" id="GO:0006493">
    <property type="term" value="P:protein O-linked glycosylation"/>
    <property type="evidence" value="ECO:0007669"/>
    <property type="project" value="InterPro"/>
</dbReference>
<evidence type="ECO:0000259" key="10">
    <source>
        <dbReference type="Pfam" id="PF13360"/>
    </source>
</evidence>
<feature type="transmembrane region" description="Helical" evidence="8">
    <location>
        <begin position="352"/>
        <end position="369"/>
    </location>
</feature>
<feature type="transmembrane region" description="Helical" evidence="8">
    <location>
        <begin position="105"/>
        <end position="126"/>
    </location>
</feature>
<accession>A0A2T2XAA1</accession>
<feature type="domain" description="Pyrrolo-quinoline quinone repeat" evidence="10">
    <location>
        <begin position="520"/>
        <end position="585"/>
    </location>
</feature>
<keyword evidence="6 8" id="KW-1133">Transmembrane helix</keyword>
<dbReference type="InterPro" id="IPR011047">
    <property type="entry name" value="Quinoprotein_ADH-like_sf"/>
</dbReference>
<proteinExistence type="predicted"/>
<keyword evidence="5 8" id="KW-0812">Transmembrane</keyword>
<dbReference type="InterPro" id="IPR003342">
    <property type="entry name" value="ArnT-like_N"/>
</dbReference>
<dbReference type="AlphaFoldDB" id="A0A2T2XAA1"/>
<dbReference type="PANTHER" id="PTHR33908:SF3">
    <property type="entry name" value="UNDECAPRENYL PHOSPHATE-ALPHA-4-AMINO-4-DEOXY-L-ARABINOSE ARABINOSYL TRANSFERASE"/>
    <property type="match status" value="1"/>
</dbReference>
<dbReference type="GO" id="GO:0000030">
    <property type="term" value="F:mannosyltransferase activity"/>
    <property type="evidence" value="ECO:0007669"/>
    <property type="project" value="InterPro"/>
</dbReference>
<dbReference type="GO" id="GO:0009103">
    <property type="term" value="P:lipopolysaccharide biosynthetic process"/>
    <property type="evidence" value="ECO:0007669"/>
    <property type="project" value="UniProtKB-ARBA"/>
</dbReference>
<protein>
    <submittedName>
        <fullName evidence="11">Glycosyl transferase</fullName>
    </submittedName>
</protein>
<feature type="transmembrane region" description="Helical" evidence="8">
    <location>
        <begin position="375"/>
        <end position="395"/>
    </location>
</feature>
<feature type="transmembrane region" description="Helical" evidence="8">
    <location>
        <begin position="407"/>
        <end position="430"/>
    </location>
</feature>
<dbReference type="Pfam" id="PF13360">
    <property type="entry name" value="PQQ_2"/>
    <property type="match status" value="2"/>
</dbReference>
<dbReference type="SMART" id="SM00564">
    <property type="entry name" value="PQQ"/>
    <property type="match status" value="5"/>
</dbReference>
<feature type="transmembrane region" description="Helical" evidence="8">
    <location>
        <begin position="233"/>
        <end position="254"/>
    </location>
</feature>
<evidence type="ECO:0000256" key="2">
    <source>
        <dbReference type="ARBA" id="ARBA00022475"/>
    </source>
</evidence>
<dbReference type="InterPro" id="IPR050297">
    <property type="entry name" value="LipidA_mod_glycosyltrf_83"/>
</dbReference>
<dbReference type="UniPathway" id="UPA00378"/>
<keyword evidence="7 8" id="KW-0472">Membrane</keyword>
<feature type="transmembrane region" description="Helical" evidence="8">
    <location>
        <begin position="192"/>
        <end position="221"/>
    </location>
</feature>
<comment type="caution">
    <text evidence="11">The sequence shown here is derived from an EMBL/GenBank/DDBJ whole genome shotgun (WGS) entry which is preliminary data.</text>
</comment>
<feature type="transmembrane region" description="Helical" evidence="8">
    <location>
        <begin position="155"/>
        <end position="177"/>
    </location>
</feature>
<dbReference type="InterPro" id="IPR015943">
    <property type="entry name" value="WD40/YVTN_repeat-like_dom_sf"/>
</dbReference>
<evidence type="ECO:0000256" key="6">
    <source>
        <dbReference type="ARBA" id="ARBA00022989"/>
    </source>
</evidence>
<evidence type="ECO:0000256" key="3">
    <source>
        <dbReference type="ARBA" id="ARBA00022676"/>
    </source>
</evidence>
<comment type="subcellular location">
    <subcellularLocation>
        <location evidence="1">Cell membrane</location>
        <topology evidence="1">Multi-pass membrane protein</topology>
    </subcellularLocation>
</comment>
<evidence type="ECO:0000256" key="8">
    <source>
        <dbReference type="SAM" id="Phobius"/>
    </source>
</evidence>